<dbReference type="Gene3D" id="1.10.10.10">
    <property type="entry name" value="Winged helix-like DNA-binding domain superfamily/Winged helix DNA-binding domain"/>
    <property type="match status" value="1"/>
</dbReference>
<dbReference type="GO" id="GO:0003677">
    <property type="term" value="F:DNA binding"/>
    <property type="evidence" value="ECO:0007669"/>
    <property type="project" value="InterPro"/>
</dbReference>
<dbReference type="InterPro" id="IPR012318">
    <property type="entry name" value="HTH_CRP"/>
</dbReference>
<dbReference type="GO" id="GO:0006355">
    <property type="term" value="P:regulation of DNA-templated transcription"/>
    <property type="evidence" value="ECO:0007669"/>
    <property type="project" value="InterPro"/>
</dbReference>
<geneLocation type="plasmid" evidence="2">
    <name>pBU108c</name>
</geneLocation>
<dbReference type="Pfam" id="PF05732">
    <property type="entry name" value="RepL"/>
    <property type="match status" value="1"/>
</dbReference>
<evidence type="ECO:0000259" key="1">
    <source>
        <dbReference type="SMART" id="SM00419"/>
    </source>
</evidence>
<keyword evidence="2" id="KW-0614">Plasmid</keyword>
<dbReference type="EMBL" id="KF831357">
    <property type="protein sequence ID" value="AIU96745.1"/>
    <property type="molecule type" value="Genomic_DNA"/>
</dbReference>
<dbReference type="InterPro" id="IPR036388">
    <property type="entry name" value="WH-like_DNA-bd_sf"/>
</dbReference>
<accession>A0A0A0R7J1</accession>
<evidence type="ECO:0000313" key="2">
    <source>
        <dbReference type="EMBL" id="AIU96745.1"/>
    </source>
</evidence>
<feature type="domain" description="HTH crp-type" evidence="1">
    <location>
        <begin position="76"/>
        <end position="123"/>
    </location>
</feature>
<dbReference type="SMART" id="SM00419">
    <property type="entry name" value="HTH_CRP"/>
    <property type="match status" value="1"/>
</dbReference>
<dbReference type="GO" id="GO:0006260">
    <property type="term" value="P:DNA replication"/>
    <property type="evidence" value="ECO:0007669"/>
    <property type="project" value="InterPro"/>
</dbReference>
<sequence>MRSEKKMKERYGTVYKGSQRLIDEESGEVIEVDKLYRKQTSGNFVKAYIVQLISMLDMIGGKKLKIVNYILDNVHLSNNTMIATTREIAKATGTSLQTVITTLKILEEGNIIKRKTGVLMLNPELLMRGDDQKQKYLLLEFGNFEQEANEKQENALSDYYSFKD</sequence>
<reference evidence="2" key="2">
    <citation type="journal article" date="2014" name="PLoS ONE">
        <title>Beyond the Chromosome: The Prevalence of Unique Extra-Chromosomal Bacteriophages with Integrated Virulence Genes in Pathogenic Staphylococcus aureus.</title>
        <authorList>
            <person name="Utter B."/>
            <person name="Deutsch D.R."/>
            <person name="Schuch R."/>
            <person name="Winer B.Y."/>
            <person name="Verratti K."/>
            <person name="Bishop-Lilly K."/>
            <person name="Sozhamannan S."/>
            <person name="Fischetti V.A."/>
        </authorList>
    </citation>
    <scope>NUCLEOTIDE SEQUENCE</scope>
    <source>
        <strain evidence="2">A960649</strain>
        <plasmid evidence="2">pBU108c</plasmid>
    </source>
</reference>
<dbReference type="InterPro" id="IPR008813">
    <property type="entry name" value="Plasmid_replication_RepL"/>
</dbReference>
<organism evidence="2">
    <name type="scientific">Staphylococcus aureus</name>
    <dbReference type="NCBI Taxonomy" id="1280"/>
    <lineage>
        <taxon>Bacteria</taxon>
        <taxon>Bacillati</taxon>
        <taxon>Bacillota</taxon>
        <taxon>Bacilli</taxon>
        <taxon>Bacillales</taxon>
        <taxon>Staphylococcaceae</taxon>
        <taxon>Staphylococcus</taxon>
    </lineage>
</organism>
<proteinExistence type="predicted"/>
<dbReference type="SUPFAM" id="SSF46785">
    <property type="entry name" value="Winged helix' DNA-binding domain"/>
    <property type="match status" value="1"/>
</dbReference>
<dbReference type="GO" id="GO:0006276">
    <property type="term" value="P:plasmid maintenance"/>
    <property type="evidence" value="ECO:0007669"/>
    <property type="project" value="InterPro"/>
</dbReference>
<name>A0A0A0R7J1_STAAU</name>
<dbReference type="AlphaFoldDB" id="A0A0A0R7J1"/>
<dbReference type="InterPro" id="IPR036390">
    <property type="entry name" value="WH_DNA-bd_sf"/>
</dbReference>
<dbReference type="CDD" id="cd00092">
    <property type="entry name" value="HTH_CRP"/>
    <property type="match status" value="1"/>
</dbReference>
<protein>
    <submittedName>
        <fullName evidence="2">RepL</fullName>
    </submittedName>
</protein>
<reference evidence="2" key="1">
    <citation type="submission" date="2013-10" db="EMBL/GenBank/DDBJ databases">
        <authorList>
            <person name="Utter B.D."/>
            <person name="Schuch R."/>
            <person name="Winer B.Y."/>
            <person name="Verratti K."/>
            <person name="Bishop-Lilly K."/>
            <person name="Sozhamannan S."/>
            <person name="Fischetti V."/>
        </authorList>
    </citation>
    <scope>NUCLEOTIDE SEQUENCE</scope>
    <source>
        <strain evidence="2">A960649</strain>
        <plasmid evidence="2">pBU108c</plasmid>
    </source>
</reference>